<evidence type="ECO:0000313" key="4">
    <source>
        <dbReference type="Proteomes" id="UP001632038"/>
    </source>
</evidence>
<organism evidence="3 4">
    <name type="scientific">Castilleja foliolosa</name>
    <dbReference type="NCBI Taxonomy" id="1961234"/>
    <lineage>
        <taxon>Eukaryota</taxon>
        <taxon>Viridiplantae</taxon>
        <taxon>Streptophyta</taxon>
        <taxon>Embryophyta</taxon>
        <taxon>Tracheophyta</taxon>
        <taxon>Spermatophyta</taxon>
        <taxon>Magnoliopsida</taxon>
        <taxon>eudicotyledons</taxon>
        <taxon>Gunneridae</taxon>
        <taxon>Pentapetalae</taxon>
        <taxon>asterids</taxon>
        <taxon>lamiids</taxon>
        <taxon>Lamiales</taxon>
        <taxon>Orobanchaceae</taxon>
        <taxon>Pedicularideae</taxon>
        <taxon>Castillejinae</taxon>
        <taxon>Castilleja</taxon>
    </lineage>
</organism>
<evidence type="ECO:0000256" key="1">
    <source>
        <dbReference type="SAM" id="MobiDB-lite"/>
    </source>
</evidence>
<accession>A0ABD3B9S6</accession>
<feature type="signal peptide" evidence="2">
    <location>
        <begin position="1"/>
        <end position="26"/>
    </location>
</feature>
<name>A0ABD3B9S6_9LAMI</name>
<sequence length="173" mass="19608">MAISSASRSFLSVLFLILVISDEVFCRGHIEYPDVHEDELAQFAIAEVNKLAHKNYIMVNLESSLFEKESRGIFSYHLSISAKIGAASGAITYLAKIEIERKGEHNNKMMLVSFQTRHGRIIYERPTSDHTAEASTSSHGHHTAEASTSDRSDRRGQRERKRPAWQDDFEINN</sequence>
<evidence type="ECO:0000313" key="3">
    <source>
        <dbReference type="EMBL" id="KAL3614113.1"/>
    </source>
</evidence>
<feature type="chain" id="PRO_5044823842" description="Cystatin domain-containing protein" evidence="2">
    <location>
        <begin position="27"/>
        <end position="173"/>
    </location>
</feature>
<dbReference type="AlphaFoldDB" id="A0ABD3B9S6"/>
<comment type="caution">
    <text evidence="3">The sequence shown here is derived from an EMBL/GenBank/DDBJ whole genome shotgun (WGS) entry which is preliminary data.</text>
</comment>
<feature type="region of interest" description="Disordered" evidence="1">
    <location>
        <begin position="128"/>
        <end position="173"/>
    </location>
</feature>
<feature type="compositionally biased region" description="Basic and acidic residues" evidence="1">
    <location>
        <begin position="142"/>
        <end position="156"/>
    </location>
</feature>
<gene>
    <name evidence="3" type="ORF">CASFOL_042187</name>
</gene>
<keyword evidence="4" id="KW-1185">Reference proteome</keyword>
<dbReference type="EMBL" id="JAVIJP010000107">
    <property type="protein sequence ID" value="KAL3614113.1"/>
    <property type="molecule type" value="Genomic_DNA"/>
</dbReference>
<protein>
    <recommendedName>
        <fullName evidence="5">Cystatin domain-containing protein</fullName>
    </recommendedName>
</protein>
<proteinExistence type="predicted"/>
<reference evidence="4" key="1">
    <citation type="journal article" date="2024" name="IScience">
        <title>Strigolactones Initiate the Formation of Haustorium-like Structures in Castilleja.</title>
        <authorList>
            <person name="Buerger M."/>
            <person name="Peterson D."/>
            <person name="Chory J."/>
        </authorList>
    </citation>
    <scope>NUCLEOTIDE SEQUENCE [LARGE SCALE GENOMIC DNA]</scope>
</reference>
<evidence type="ECO:0000256" key="2">
    <source>
        <dbReference type="SAM" id="SignalP"/>
    </source>
</evidence>
<keyword evidence="2" id="KW-0732">Signal</keyword>
<evidence type="ECO:0008006" key="5">
    <source>
        <dbReference type="Google" id="ProtNLM"/>
    </source>
</evidence>
<dbReference type="Proteomes" id="UP001632038">
    <property type="component" value="Unassembled WGS sequence"/>
</dbReference>